<feature type="chain" id="PRO_5029453909" description="Secreted protein" evidence="1">
    <location>
        <begin position="28"/>
        <end position="127"/>
    </location>
</feature>
<feature type="signal peptide" evidence="1">
    <location>
        <begin position="1"/>
        <end position="27"/>
    </location>
</feature>
<protein>
    <recommendedName>
        <fullName evidence="4">Secreted protein</fullName>
    </recommendedName>
</protein>
<keyword evidence="3" id="KW-1185">Reference proteome</keyword>
<comment type="caution">
    <text evidence="2">The sequence shown here is derived from an EMBL/GenBank/DDBJ whole genome shotgun (WGS) entry which is preliminary data.</text>
</comment>
<dbReference type="Proteomes" id="UP000466794">
    <property type="component" value="Unassembled WGS sequence"/>
</dbReference>
<reference evidence="2 3" key="1">
    <citation type="submission" date="2019-12" db="EMBL/GenBank/DDBJ databases">
        <title>Nocardia sp. nov. ET3-3 isolated from soil.</title>
        <authorList>
            <person name="Kanchanasin P."/>
            <person name="Tanasupawat S."/>
            <person name="Yuki M."/>
            <person name="Kudo T."/>
        </authorList>
    </citation>
    <scope>NUCLEOTIDE SEQUENCE [LARGE SCALE GENOMIC DNA]</scope>
    <source>
        <strain evidence="2 3">ET3-3</strain>
    </source>
</reference>
<dbReference type="EMBL" id="WRPP01000014">
    <property type="protein sequence ID" value="MVU83617.1"/>
    <property type="molecule type" value="Genomic_DNA"/>
</dbReference>
<proteinExistence type="predicted"/>
<accession>A0A7K1VAL9</accession>
<name>A0A7K1VAL9_9NOCA</name>
<organism evidence="2 3">
    <name type="scientific">Nocardia terrae</name>
    <dbReference type="NCBI Taxonomy" id="2675851"/>
    <lineage>
        <taxon>Bacteria</taxon>
        <taxon>Bacillati</taxon>
        <taxon>Actinomycetota</taxon>
        <taxon>Actinomycetes</taxon>
        <taxon>Mycobacteriales</taxon>
        <taxon>Nocardiaceae</taxon>
        <taxon>Nocardia</taxon>
    </lineage>
</organism>
<evidence type="ECO:0008006" key="4">
    <source>
        <dbReference type="Google" id="ProtNLM"/>
    </source>
</evidence>
<dbReference type="RefSeq" id="WP_157393197.1">
    <property type="nucleotide sequence ID" value="NZ_WRPP01000014.1"/>
</dbReference>
<keyword evidence="1" id="KW-0732">Signal</keyword>
<evidence type="ECO:0000256" key="1">
    <source>
        <dbReference type="SAM" id="SignalP"/>
    </source>
</evidence>
<sequence length="127" mass="12495">MRRIGSGITGFAALVAAAGLAAPSASATVDSVGIDPGNLVVDKAYTVSATLGGASIGQLVYFSDNGVQIGPPKIQSPPGHASISWRPMTTGQHVLTVSQGSENRSIVVQVSDAPFGSGSLGTGSAGS</sequence>
<evidence type="ECO:0000313" key="2">
    <source>
        <dbReference type="EMBL" id="MVU83617.1"/>
    </source>
</evidence>
<evidence type="ECO:0000313" key="3">
    <source>
        <dbReference type="Proteomes" id="UP000466794"/>
    </source>
</evidence>
<dbReference type="AlphaFoldDB" id="A0A7K1VAL9"/>
<gene>
    <name evidence="2" type="ORF">GPX89_41060</name>
</gene>